<evidence type="ECO:0000313" key="1">
    <source>
        <dbReference type="EMBL" id="GEN86225.1"/>
    </source>
</evidence>
<dbReference type="EMBL" id="BJYM01000003">
    <property type="protein sequence ID" value="GEN86225.1"/>
    <property type="molecule type" value="Genomic_DNA"/>
</dbReference>
<organism evidence="1 2">
    <name type="scientific">Oceanobacillus sojae</name>
    <dbReference type="NCBI Taxonomy" id="582851"/>
    <lineage>
        <taxon>Bacteria</taxon>
        <taxon>Bacillati</taxon>
        <taxon>Bacillota</taxon>
        <taxon>Bacilli</taxon>
        <taxon>Bacillales</taxon>
        <taxon>Bacillaceae</taxon>
        <taxon>Oceanobacillus</taxon>
    </lineage>
</organism>
<sequence>MESSFLRKSIRGTGYRTIRENNMAMEYNIFIIDDYSRLKGQTFNGYNS</sequence>
<keyword evidence="2" id="KW-1185">Reference proteome</keyword>
<gene>
    <name evidence="1" type="ORF">OSO01_09640</name>
</gene>
<dbReference type="AlphaFoldDB" id="A0A511ZFK4"/>
<evidence type="ECO:0000313" key="2">
    <source>
        <dbReference type="Proteomes" id="UP000321558"/>
    </source>
</evidence>
<accession>A0A511ZFK4</accession>
<dbReference type="Proteomes" id="UP000321558">
    <property type="component" value="Unassembled WGS sequence"/>
</dbReference>
<protein>
    <submittedName>
        <fullName evidence="1">Uncharacterized protein</fullName>
    </submittedName>
</protein>
<proteinExistence type="predicted"/>
<reference evidence="1 2" key="1">
    <citation type="submission" date="2019-07" db="EMBL/GenBank/DDBJ databases">
        <title>Whole genome shotgun sequence of Oceanobacillus sojae NBRC 105379.</title>
        <authorList>
            <person name="Hosoyama A."/>
            <person name="Uohara A."/>
            <person name="Ohji S."/>
            <person name="Ichikawa N."/>
        </authorList>
    </citation>
    <scope>NUCLEOTIDE SEQUENCE [LARGE SCALE GENOMIC DNA]</scope>
    <source>
        <strain evidence="1 2">NBRC 105379</strain>
    </source>
</reference>
<comment type="caution">
    <text evidence="1">The sequence shown here is derived from an EMBL/GenBank/DDBJ whole genome shotgun (WGS) entry which is preliminary data.</text>
</comment>
<name>A0A511ZFK4_9BACI</name>